<keyword evidence="2" id="KW-1185">Reference proteome</keyword>
<evidence type="ECO:0000313" key="1">
    <source>
        <dbReference type="EMBL" id="AMQ00353.1"/>
    </source>
</evidence>
<dbReference type="AlphaFoldDB" id="A0A127VG61"/>
<reference evidence="1 2" key="1">
    <citation type="submission" date="2016-03" db="EMBL/GenBank/DDBJ databases">
        <title>Complete genome sequence of Pedobacter cryoconitis PAMC 27485.</title>
        <authorList>
            <person name="Lee J."/>
            <person name="Kim O.-S."/>
        </authorList>
    </citation>
    <scope>NUCLEOTIDE SEQUENCE [LARGE SCALE GENOMIC DNA]</scope>
    <source>
        <strain evidence="1 2">PAMC 27485</strain>
    </source>
</reference>
<proteinExistence type="predicted"/>
<sequence length="161" mass="18646">MKYKLFAELNGFVIYNPLLLEDYLDKNSLDKKDVFKHFTETEHGDIITREGIAIPIIGLPDDYYNFQIGNKTTVQNKMIDSSGWIFNGQNGIVRIIGIGYFKDMSAINEINSLNFRMEEGWKELSIISYYDDEPGFILEFEAADHKPDFSGDLETNYGFEW</sequence>
<dbReference type="PATRIC" id="fig|188932.3.peg.3629"/>
<dbReference type="KEGG" id="pcm:AY601_3487"/>
<protein>
    <submittedName>
        <fullName evidence="1">Uncharacterized protein</fullName>
    </submittedName>
</protein>
<organism evidence="1 2">
    <name type="scientific">Pedobacter cryoconitis</name>
    <dbReference type="NCBI Taxonomy" id="188932"/>
    <lineage>
        <taxon>Bacteria</taxon>
        <taxon>Pseudomonadati</taxon>
        <taxon>Bacteroidota</taxon>
        <taxon>Sphingobacteriia</taxon>
        <taxon>Sphingobacteriales</taxon>
        <taxon>Sphingobacteriaceae</taxon>
        <taxon>Pedobacter</taxon>
    </lineage>
</organism>
<dbReference type="Proteomes" id="UP000071561">
    <property type="component" value="Chromosome"/>
</dbReference>
<gene>
    <name evidence="1" type="ORF">AY601_3487</name>
</gene>
<name>A0A127VG61_9SPHI</name>
<dbReference type="OrthoDB" id="654004at2"/>
<accession>A0A127VG61</accession>
<dbReference type="RefSeq" id="WP_068403294.1">
    <property type="nucleotide sequence ID" value="NZ_CP014504.1"/>
</dbReference>
<evidence type="ECO:0000313" key="2">
    <source>
        <dbReference type="Proteomes" id="UP000071561"/>
    </source>
</evidence>
<dbReference type="EMBL" id="CP014504">
    <property type="protein sequence ID" value="AMQ00353.1"/>
    <property type="molecule type" value="Genomic_DNA"/>
</dbReference>